<dbReference type="Proteomes" id="UP000279909">
    <property type="component" value="Unassembled WGS sequence"/>
</dbReference>
<keyword evidence="2" id="KW-1185">Reference proteome</keyword>
<comment type="caution">
    <text evidence="1">The sequence shown here is derived from an EMBL/GenBank/DDBJ whole genome shotgun (WGS) entry which is preliminary data.</text>
</comment>
<sequence length="121" mass="14399">MQSDLLSKLEILYHTELSNGFPYEDIELIEKDFVGIIDEENWLAADFNEFCMLIAGSSTYVLANKKIPKYQRQILHKDFFSLYPNYYFLKDSLANYSNFHRELISFEKTRELLLTIINKNR</sequence>
<evidence type="ECO:0008006" key="3">
    <source>
        <dbReference type="Google" id="ProtNLM"/>
    </source>
</evidence>
<organism evidence="1 2">
    <name type="scientific">Lysinibacillus halotolerans</name>
    <dbReference type="NCBI Taxonomy" id="1368476"/>
    <lineage>
        <taxon>Bacteria</taxon>
        <taxon>Bacillati</taxon>
        <taxon>Bacillota</taxon>
        <taxon>Bacilli</taxon>
        <taxon>Bacillales</taxon>
        <taxon>Bacillaceae</taxon>
        <taxon>Lysinibacillus</taxon>
    </lineage>
</organism>
<dbReference type="RefSeq" id="WP_122972908.1">
    <property type="nucleotide sequence ID" value="NZ_RHLQ01000039.1"/>
</dbReference>
<dbReference type="InterPro" id="IPR025551">
    <property type="entry name" value="WapI/YxiJ-like"/>
</dbReference>
<reference evidence="1 2" key="1">
    <citation type="journal article" date="2014" name="Int. J. Syst. Evol. Microbiol.">
        <title>Lysinibacillus halotolerans sp. nov., isolated from saline-alkaline soil.</title>
        <authorList>
            <person name="Kong D."/>
            <person name="Wang Y."/>
            <person name="Zhao B."/>
            <person name="Li Y."/>
            <person name="Song J."/>
            <person name="Zhai Y."/>
            <person name="Zhang C."/>
            <person name="Wang H."/>
            <person name="Chen X."/>
            <person name="Zhao B."/>
            <person name="Ruan Z."/>
        </authorList>
    </citation>
    <scope>NUCLEOTIDE SEQUENCE [LARGE SCALE GENOMIC DNA]</scope>
    <source>
        <strain evidence="1 2">MCCC 1A12703</strain>
    </source>
</reference>
<gene>
    <name evidence="1" type="ORF">EC501_13755</name>
</gene>
<dbReference type="EMBL" id="RHLQ01000039">
    <property type="protein sequence ID" value="RNC97774.1"/>
    <property type="molecule type" value="Genomic_DNA"/>
</dbReference>
<proteinExistence type="predicted"/>
<name>A0A3M8H6C8_9BACI</name>
<protein>
    <recommendedName>
        <fullName evidence="3">YxiJ-like protein</fullName>
    </recommendedName>
</protein>
<evidence type="ECO:0000313" key="2">
    <source>
        <dbReference type="Proteomes" id="UP000279909"/>
    </source>
</evidence>
<evidence type="ECO:0000313" key="1">
    <source>
        <dbReference type="EMBL" id="RNC97774.1"/>
    </source>
</evidence>
<accession>A0A3M8H6C8</accession>
<dbReference type="OrthoDB" id="2083321at2"/>
<dbReference type="AlphaFoldDB" id="A0A3M8H6C8"/>
<dbReference type="Pfam" id="PF14176">
    <property type="entry name" value="YxiJ"/>
    <property type="match status" value="1"/>
</dbReference>